<dbReference type="Gene3D" id="3.40.190.10">
    <property type="entry name" value="Periplasmic binding protein-like II"/>
    <property type="match status" value="2"/>
</dbReference>
<reference evidence="9 10" key="1">
    <citation type="submission" date="2018-10" db="EMBL/GenBank/DDBJ databases">
        <title>Xanthobacter tagetidis genome sequencing and assembly.</title>
        <authorList>
            <person name="Maclea K.S."/>
            <person name="Goen A.E."/>
            <person name="Fatima S.A."/>
        </authorList>
    </citation>
    <scope>NUCLEOTIDE SEQUENCE [LARGE SCALE GENOMIC DNA]</scope>
    <source>
        <strain evidence="9 10">ATCC 700314</strain>
    </source>
</reference>
<dbReference type="Proteomes" id="UP000269692">
    <property type="component" value="Unassembled WGS sequence"/>
</dbReference>
<evidence type="ECO:0000256" key="3">
    <source>
        <dbReference type="ARBA" id="ARBA00022448"/>
    </source>
</evidence>
<evidence type="ECO:0000256" key="6">
    <source>
        <dbReference type="ARBA" id="ARBA00070228"/>
    </source>
</evidence>
<keyword evidence="3" id="KW-0813">Transport</keyword>
<dbReference type="PROSITE" id="PS51318">
    <property type="entry name" value="TAT"/>
    <property type="match status" value="1"/>
</dbReference>
<dbReference type="NCBIfam" id="TIGR01728">
    <property type="entry name" value="SsuA_fam"/>
    <property type="match status" value="1"/>
</dbReference>
<dbReference type="OrthoDB" id="7374754at2"/>
<dbReference type="GO" id="GO:0042597">
    <property type="term" value="C:periplasmic space"/>
    <property type="evidence" value="ECO:0007669"/>
    <property type="project" value="UniProtKB-SubCell"/>
</dbReference>
<comment type="caution">
    <text evidence="9">The sequence shown here is derived from an EMBL/GenBank/DDBJ whole genome shotgun (WGS) entry which is preliminary data.</text>
</comment>
<dbReference type="GO" id="GO:0016020">
    <property type="term" value="C:membrane"/>
    <property type="evidence" value="ECO:0007669"/>
    <property type="project" value="InterPro"/>
</dbReference>
<feature type="domain" description="Solute-binding protein family 3/N-terminal" evidence="8">
    <location>
        <begin position="32"/>
        <end position="248"/>
    </location>
</feature>
<gene>
    <name evidence="9" type="ORF">D9R14_04145</name>
</gene>
<comment type="function">
    <text evidence="5">Part of a binding-protein-dependent transport system for aliphatic sulfonates. Putative binding protein.</text>
</comment>
<dbReference type="SUPFAM" id="SSF53850">
    <property type="entry name" value="Periplasmic binding protein-like II"/>
    <property type="match status" value="1"/>
</dbReference>
<evidence type="ECO:0000256" key="4">
    <source>
        <dbReference type="ARBA" id="ARBA00022729"/>
    </source>
</evidence>
<evidence type="ECO:0000256" key="7">
    <source>
        <dbReference type="SAM" id="SignalP"/>
    </source>
</evidence>
<name>A0A3L7AKY9_9HYPH</name>
<dbReference type="Pfam" id="PF09084">
    <property type="entry name" value="NMT1"/>
    <property type="match status" value="1"/>
</dbReference>
<dbReference type="EMBL" id="RCTF01000002">
    <property type="protein sequence ID" value="RLP81186.1"/>
    <property type="molecule type" value="Genomic_DNA"/>
</dbReference>
<evidence type="ECO:0000313" key="9">
    <source>
        <dbReference type="EMBL" id="RLP81186.1"/>
    </source>
</evidence>
<accession>A0A3L7AKY9</accession>
<dbReference type="GO" id="GO:0042626">
    <property type="term" value="F:ATPase-coupled transmembrane transporter activity"/>
    <property type="evidence" value="ECO:0007669"/>
    <property type="project" value="InterPro"/>
</dbReference>
<keyword evidence="10" id="KW-1185">Reference proteome</keyword>
<comment type="similarity">
    <text evidence="2">Belongs to the bacterial solute-binding protein SsuA/TauA family.</text>
</comment>
<proteinExistence type="inferred from homology"/>
<evidence type="ECO:0000259" key="8">
    <source>
        <dbReference type="SMART" id="SM00062"/>
    </source>
</evidence>
<evidence type="ECO:0000256" key="2">
    <source>
        <dbReference type="ARBA" id="ARBA00010742"/>
    </source>
</evidence>
<dbReference type="RefSeq" id="WP_121622038.1">
    <property type="nucleotide sequence ID" value="NZ_JACIIW010000003.1"/>
</dbReference>
<sequence>MLTKRQFLAGTAGAAALAFAHRSAVAQEVPKEFKVGYQKSSGILVAARQQQALEKRLKGLGVESVRWVEFQFGPPLLEALGSGSVDIGTVGDTPPIFAQAAGANLLYVAAAPATQSATLVPTDSPIKSVADLKGKKVAIAKGSSSHNFTVQALKRAGLSFTDIAPVYLAPADAAAAFASGRVDAWTIWDPYWAIAQKRHDARAIVTTNDGLASHTFYLANKTTATKAPQVLHAALDELKQVTAWAARNRDALAQLTAEVTGVELEAQKIATNRYPIELNPITDAVVRQQQEIADTFLALGLIPKAITVSDIVWSAARA</sequence>
<comment type="subcellular location">
    <subcellularLocation>
        <location evidence="1">Periplasm</location>
    </subcellularLocation>
</comment>
<dbReference type="SMART" id="SM00062">
    <property type="entry name" value="PBPb"/>
    <property type="match status" value="1"/>
</dbReference>
<dbReference type="InterPro" id="IPR010067">
    <property type="entry name" value="ABC_SsuA_sub-bd"/>
</dbReference>
<evidence type="ECO:0000313" key="10">
    <source>
        <dbReference type="Proteomes" id="UP000269692"/>
    </source>
</evidence>
<dbReference type="FunFam" id="3.40.190.10:FF:000050">
    <property type="entry name" value="Sulfonate ABC transporter substrate-binding protein"/>
    <property type="match status" value="1"/>
</dbReference>
<keyword evidence="4 7" id="KW-0732">Signal</keyword>
<dbReference type="InterPro" id="IPR001638">
    <property type="entry name" value="Solute-binding_3/MltF_N"/>
</dbReference>
<dbReference type="InterPro" id="IPR006311">
    <property type="entry name" value="TAT_signal"/>
</dbReference>
<protein>
    <recommendedName>
        <fullName evidence="6">Putative aliphatic sulfonates-binding protein</fullName>
    </recommendedName>
</protein>
<feature type="signal peptide" evidence="7">
    <location>
        <begin position="1"/>
        <end position="26"/>
    </location>
</feature>
<feature type="chain" id="PRO_5018228954" description="Putative aliphatic sulfonates-binding protein" evidence="7">
    <location>
        <begin position="27"/>
        <end position="318"/>
    </location>
</feature>
<dbReference type="PANTHER" id="PTHR30024:SF42">
    <property type="entry name" value="ALIPHATIC SULFONATES-BINDING PROTEIN-RELATED"/>
    <property type="match status" value="1"/>
</dbReference>
<dbReference type="InterPro" id="IPR015168">
    <property type="entry name" value="SsuA/THI5"/>
</dbReference>
<dbReference type="PANTHER" id="PTHR30024">
    <property type="entry name" value="ALIPHATIC SULFONATES-BINDING PROTEIN-RELATED"/>
    <property type="match status" value="1"/>
</dbReference>
<evidence type="ECO:0000256" key="5">
    <source>
        <dbReference type="ARBA" id="ARBA00055538"/>
    </source>
</evidence>
<dbReference type="AlphaFoldDB" id="A0A3L7AKY9"/>
<evidence type="ECO:0000256" key="1">
    <source>
        <dbReference type="ARBA" id="ARBA00004418"/>
    </source>
</evidence>
<organism evidence="9 10">
    <name type="scientific">Xanthobacter tagetidis</name>
    <dbReference type="NCBI Taxonomy" id="60216"/>
    <lineage>
        <taxon>Bacteria</taxon>
        <taxon>Pseudomonadati</taxon>
        <taxon>Pseudomonadota</taxon>
        <taxon>Alphaproteobacteria</taxon>
        <taxon>Hyphomicrobiales</taxon>
        <taxon>Xanthobacteraceae</taxon>
        <taxon>Xanthobacter</taxon>
    </lineage>
</organism>